<gene>
    <name evidence="1" type="ORF">RV045_05150</name>
</gene>
<protein>
    <submittedName>
        <fullName evidence="1">GGDEF domain-containing protein</fullName>
        <ecNumber evidence="1">2.7.7.65</ecNumber>
    </submittedName>
</protein>
<comment type="caution">
    <text evidence="1">The sequence shown here is derived from an EMBL/GenBank/DDBJ whole genome shotgun (WGS) entry which is preliminary data.</text>
</comment>
<organism evidence="1 2">
    <name type="scientific">Amphibiibacter pelophylacis</name>
    <dbReference type="NCBI Taxonomy" id="1799477"/>
    <lineage>
        <taxon>Bacteria</taxon>
        <taxon>Pseudomonadati</taxon>
        <taxon>Pseudomonadota</taxon>
        <taxon>Betaproteobacteria</taxon>
        <taxon>Burkholderiales</taxon>
        <taxon>Sphaerotilaceae</taxon>
        <taxon>Amphibiibacter</taxon>
    </lineage>
</organism>
<keyword evidence="1" id="KW-0548">Nucleotidyltransferase</keyword>
<accession>A0ACC6P0U7</accession>
<name>A0ACC6P0U7_9BURK</name>
<dbReference type="EMBL" id="JAWDIE010000006">
    <property type="protein sequence ID" value="MEJ7137820.1"/>
    <property type="molecule type" value="Genomic_DNA"/>
</dbReference>
<reference evidence="1" key="1">
    <citation type="submission" date="2023-10" db="EMBL/GenBank/DDBJ databases">
        <title>Amphibacter perezi, gen. nov., sp. nov. a novel taxa of the family Comamonadaceae, class Betaproteobacteria isolated from the skin microbiota of Pelophylax perezi from different populations.</title>
        <authorList>
            <person name="Costa S."/>
            <person name="Proenca D.N."/>
            <person name="Lopes I."/>
            <person name="Morais P.V."/>
        </authorList>
    </citation>
    <scope>NUCLEOTIDE SEQUENCE</scope>
    <source>
        <strain evidence="1">SL12-8</strain>
    </source>
</reference>
<sequence>MPDTSVNVPSKGWLARLQALSRLGSEGISSVSARRKVVQTNVAALLGVGSCLIYSTAYLLTGRLGFVVCGLLLFLYLPFFLYSLQLSRLGRILAAKWLFFGTANAVIATTASIQGRSIDVQLYFLLFCVIAPMLFERRQWRHMMGCVLVSLTLFAVASVAPYSPPQFYTDTVGSDLLDLYRSLIQFTCVAALIILVMVSEYSSAGSEMDLQRMAETDVLTGVPNRRAFQAMFRRHVEQVHRDRPASSPVPRLCLLLMDIDHFKHINDEYGHDCGDEVLRRVAAVLHGELRRSDMLARVGGEEFAVLIRNVDEDQATQLAERLCQSVAAAHFEIEGQHIPVTLSGGFAFAGRGLSESRLYSLADSALYRAKHAGRNRVERSDPTSSMLATEDDTPGLPA</sequence>
<evidence type="ECO:0000313" key="1">
    <source>
        <dbReference type="EMBL" id="MEJ7137820.1"/>
    </source>
</evidence>
<evidence type="ECO:0000313" key="2">
    <source>
        <dbReference type="Proteomes" id="UP001364695"/>
    </source>
</evidence>
<dbReference type="EC" id="2.7.7.65" evidence="1"/>
<proteinExistence type="predicted"/>
<dbReference type="Proteomes" id="UP001364695">
    <property type="component" value="Unassembled WGS sequence"/>
</dbReference>
<keyword evidence="2" id="KW-1185">Reference proteome</keyword>
<keyword evidence="1" id="KW-0808">Transferase</keyword>